<comment type="caution">
    <text evidence="3">The sequence shown here is derived from an EMBL/GenBank/DDBJ whole genome shotgun (WGS) entry which is preliminary data.</text>
</comment>
<feature type="transmembrane region" description="Helical" evidence="1">
    <location>
        <begin position="228"/>
        <end position="246"/>
    </location>
</feature>
<feature type="transmembrane region" description="Helical" evidence="1">
    <location>
        <begin position="86"/>
        <end position="104"/>
    </location>
</feature>
<dbReference type="AlphaFoldDB" id="K9GU52"/>
<evidence type="ECO:0000313" key="4">
    <source>
        <dbReference type="Proteomes" id="UP000009881"/>
    </source>
</evidence>
<organism evidence="3 4">
    <name type="scientific">Caenispirillum salinarum AK4</name>
    <dbReference type="NCBI Taxonomy" id="1238182"/>
    <lineage>
        <taxon>Bacteria</taxon>
        <taxon>Pseudomonadati</taxon>
        <taxon>Pseudomonadota</taxon>
        <taxon>Alphaproteobacteria</taxon>
        <taxon>Rhodospirillales</taxon>
        <taxon>Novispirillaceae</taxon>
        <taxon>Caenispirillum</taxon>
    </lineage>
</organism>
<dbReference type="RefSeq" id="WP_009541540.1">
    <property type="nucleotide sequence ID" value="NZ_ANHY01000015.1"/>
</dbReference>
<keyword evidence="1" id="KW-1133">Transmembrane helix</keyword>
<name>K9GU52_9PROT</name>
<dbReference type="eggNOG" id="COG3748">
    <property type="taxonomic scope" value="Bacteria"/>
</dbReference>
<gene>
    <name evidence="3" type="ORF">C882_0884</name>
</gene>
<evidence type="ECO:0000259" key="2">
    <source>
        <dbReference type="Pfam" id="PF06181"/>
    </source>
</evidence>
<feature type="transmembrane region" description="Helical" evidence="1">
    <location>
        <begin position="148"/>
        <end position="169"/>
    </location>
</feature>
<dbReference type="Proteomes" id="UP000009881">
    <property type="component" value="Unassembled WGS sequence"/>
</dbReference>
<protein>
    <submittedName>
        <fullName evidence="3">Membrane protein, putative</fullName>
    </submittedName>
</protein>
<accession>K9GU52</accession>
<evidence type="ECO:0000256" key="1">
    <source>
        <dbReference type="SAM" id="Phobius"/>
    </source>
</evidence>
<dbReference type="STRING" id="1238182.C882_0884"/>
<feature type="transmembrane region" description="Helical" evidence="1">
    <location>
        <begin position="282"/>
        <end position="300"/>
    </location>
</feature>
<dbReference type="Pfam" id="PF06181">
    <property type="entry name" value="Urate_ox_N"/>
    <property type="match status" value="1"/>
</dbReference>
<dbReference type="PATRIC" id="fig|1238182.3.peg.3098"/>
<keyword evidence="4" id="KW-1185">Reference proteome</keyword>
<keyword evidence="1" id="KW-0472">Membrane</keyword>
<feature type="transmembrane region" description="Helical" evidence="1">
    <location>
        <begin position="116"/>
        <end position="136"/>
    </location>
</feature>
<reference evidence="3 4" key="1">
    <citation type="journal article" date="2013" name="Genome Announc.">
        <title>Draft Genome Sequence of an Alphaproteobacterium, Caenispirillum salinarum AK4(T), Isolated from a Solar Saltern.</title>
        <authorList>
            <person name="Khatri I."/>
            <person name="Singh A."/>
            <person name="Korpole S."/>
            <person name="Pinnaka A.K."/>
            <person name="Subramanian S."/>
        </authorList>
    </citation>
    <scope>NUCLEOTIDE SEQUENCE [LARGE SCALE GENOMIC DNA]</scope>
    <source>
        <strain evidence="3 4">AK4</strain>
    </source>
</reference>
<feature type="domain" description="Urate oxidase N-terminal" evidence="2">
    <location>
        <begin position="6"/>
        <end position="295"/>
    </location>
</feature>
<dbReference type="OrthoDB" id="9787495at2"/>
<keyword evidence="1" id="KW-0812">Transmembrane</keyword>
<dbReference type="InterPro" id="IPR010389">
    <property type="entry name" value="Urate_ox_N"/>
</dbReference>
<evidence type="ECO:0000313" key="3">
    <source>
        <dbReference type="EMBL" id="EKV28672.1"/>
    </source>
</evidence>
<feature type="transmembrane region" description="Helical" evidence="1">
    <location>
        <begin position="12"/>
        <end position="33"/>
    </location>
</feature>
<feature type="transmembrane region" description="Helical" evidence="1">
    <location>
        <begin position="252"/>
        <end position="270"/>
    </location>
</feature>
<dbReference type="EMBL" id="ANHY01000015">
    <property type="protein sequence ID" value="EKV28672.1"/>
    <property type="molecule type" value="Genomic_DNA"/>
</dbReference>
<feature type="transmembrane region" description="Helical" evidence="1">
    <location>
        <begin position="175"/>
        <end position="196"/>
    </location>
</feature>
<proteinExistence type="predicted"/>
<sequence length="406" mass="44358">MELPGLEWLNLIARWVHLIVGIAWIGSSFYFVWQDNSLLPTKDDPERKKLQGDIWMVHGGGFYHARKFKVAPPDLPSHLHWFKWEAYSTWLSGFALLVLVYYLGGATYMMPADGDLSQAAAVAIGLGALGVSWLVYDGLCRSPLGRDDRWLAVAVVVLVAVLSYAMTHLLSGRAAFLHVGAALGTIMVANVFFVIIPNQRKSVDAMRKGETPDPVWGMKGKQRSVHNTYFTLPVLFLMISNHYPIAYDHPHSWLVLLALATVGAAVRHVFVLRHTHRAKAWMLPAAAAAMVAVVVGVTATRTLDSPATASTDAVAPLTAEAAGSLTPVVTAIVHSRCTACHAAQPTWEGFDAAPMGVVLETPEHIRHWAAKIHEQSVASEAMPLGNVTDITPEERALLGRWIDAME</sequence>